<evidence type="ECO:0000259" key="8">
    <source>
        <dbReference type="Pfam" id="PF14322"/>
    </source>
</evidence>
<feature type="signal peptide" evidence="6">
    <location>
        <begin position="1"/>
        <end position="35"/>
    </location>
</feature>
<feature type="chain" id="PRO_5020247420" evidence="6">
    <location>
        <begin position="36"/>
        <end position="469"/>
    </location>
</feature>
<evidence type="ECO:0000256" key="6">
    <source>
        <dbReference type="SAM" id="SignalP"/>
    </source>
</evidence>
<dbReference type="RefSeq" id="WP_132003484.1">
    <property type="nucleotide sequence ID" value="NZ_SMFK01000003.1"/>
</dbReference>
<comment type="similarity">
    <text evidence="2">Belongs to the SusD family.</text>
</comment>
<dbReference type="InterPro" id="IPR011990">
    <property type="entry name" value="TPR-like_helical_dom_sf"/>
</dbReference>
<gene>
    <name evidence="9" type="ORF">E0F76_07170</name>
</gene>
<evidence type="ECO:0000256" key="5">
    <source>
        <dbReference type="ARBA" id="ARBA00023237"/>
    </source>
</evidence>
<keyword evidence="5" id="KW-0998">Cell outer membrane</keyword>
<dbReference type="Gene3D" id="1.25.40.390">
    <property type="match status" value="1"/>
</dbReference>
<evidence type="ECO:0000313" key="9">
    <source>
        <dbReference type="EMBL" id="TDD97873.1"/>
    </source>
</evidence>
<evidence type="ECO:0000259" key="7">
    <source>
        <dbReference type="Pfam" id="PF07980"/>
    </source>
</evidence>
<dbReference type="AlphaFoldDB" id="A0A4R5CHT6"/>
<keyword evidence="3 6" id="KW-0732">Signal</keyword>
<organism evidence="9 10">
    <name type="scientific">Flavobacterium cellulosilyticum</name>
    <dbReference type="NCBI Taxonomy" id="2541731"/>
    <lineage>
        <taxon>Bacteria</taxon>
        <taxon>Pseudomonadati</taxon>
        <taxon>Bacteroidota</taxon>
        <taxon>Flavobacteriia</taxon>
        <taxon>Flavobacteriales</taxon>
        <taxon>Flavobacteriaceae</taxon>
        <taxon>Flavobacterium</taxon>
    </lineage>
</organism>
<keyword evidence="4" id="KW-0472">Membrane</keyword>
<dbReference type="Pfam" id="PF07980">
    <property type="entry name" value="SusD_RagB"/>
    <property type="match status" value="1"/>
</dbReference>
<reference evidence="9 10" key="1">
    <citation type="submission" date="2019-03" db="EMBL/GenBank/DDBJ databases">
        <title>Flavobacterium AR-3-4 sp. nov. isolated from arctic soil.</title>
        <authorList>
            <person name="Chaudhary D.K."/>
        </authorList>
    </citation>
    <scope>NUCLEOTIDE SEQUENCE [LARGE SCALE GENOMIC DNA]</scope>
    <source>
        <strain evidence="9 10">AR-3-4</strain>
    </source>
</reference>
<dbReference type="EMBL" id="SMFK01000003">
    <property type="protein sequence ID" value="TDD97873.1"/>
    <property type="molecule type" value="Genomic_DNA"/>
</dbReference>
<sequence length="469" mass="52048">MNQEIYIFVKRNKTMLFSAWLVALCGILFSCDSFVDTDQPNSQLTSSAVFESKATAEAAMTDIYAQIRENGIITGKLSGIGNLMGNYSDELIAYETGSYSSEPFYNNSILASNALISSMWNSAYNQIYAANAVINGVDNSIALAVADKSQLKGEALFVRALNHFYLVNIFGDVPYVATTDYKANSVATRMTTIEVYNKVIADLKVAIDLLPQDYVSANRVRPNKATAQALLARVYLYTGAWSEASNMASAVLNNESLYVWDENLDNIFLKESTTTIWQLAPAYEGHNTEEGMVFIFSSGPPPTVALTNELMSSFTAGDLRKSHWTLAVTDGTDTWYHAFKYKEKTDTGATTEYSIIFRLAEQYLIRAEARAQQGDLIGAKEDLNKIRHTAGLTDTSADNASDIVDAIIKERRLEFFTEHGQRFFDLKRTGKLDAVIGNKLGWNSSDSLWPLPQSELQVNPYLKPQNPGY</sequence>
<dbReference type="CDD" id="cd08977">
    <property type="entry name" value="SusD"/>
    <property type="match status" value="1"/>
</dbReference>
<feature type="domain" description="RagB/SusD" evidence="7">
    <location>
        <begin position="328"/>
        <end position="469"/>
    </location>
</feature>
<evidence type="ECO:0000313" key="10">
    <source>
        <dbReference type="Proteomes" id="UP000295479"/>
    </source>
</evidence>
<evidence type="ECO:0000256" key="1">
    <source>
        <dbReference type="ARBA" id="ARBA00004442"/>
    </source>
</evidence>
<evidence type="ECO:0000256" key="4">
    <source>
        <dbReference type="ARBA" id="ARBA00023136"/>
    </source>
</evidence>
<proteinExistence type="inferred from homology"/>
<dbReference type="OrthoDB" id="621570at2"/>
<name>A0A4R5CHT6_9FLAO</name>
<feature type="domain" description="SusD-like N-terminal" evidence="8">
    <location>
        <begin position="57"/>
        <end position="236"/>
    </location>
</feature>
<evidence type="ECO:0000256" key="3">
    <source>
        <dbReference type="ARBA" id="ARBA00022729"/>
    </source>
</evidence>
<dbReference type="Proteomes" id="UP000295479">
    <property type="component" value="Unassembled WGS sequence"/>
</dbReference>
<comment type="subcellular location">
    <subcellularLocation>
        <location evidence="1">Cell outer membrane</location>
    </subcellularLocation>
</comment>
<evidence type="ECO:0000256" key="2">
    <source>
        <dbReference type="ARBA" id="ARBA00006275"/>
    </source>
</evidence>
<dbReference type="InterPro" id="IPR033985">
    <property type="entry name" value="SusD-like_N"/>
</dbReference>
<accession>A0A4R5CHT6</accession>
<keyword evidence="10" id="KW-1185">Reference proteome</keyword>
<comment type="caution">
    <text evidence="9">The sequence shown here is derived from an EMBL/GenBank/DDBJ whole genome shotgun (WGS) entry which is preliminary data.</text>
</comment>
<dbReference type="Pfam" id="PF14322">
    <property type="entry name" value="SusD-like_3"/>
    <property type="match status" value="1"/>
</dbReference>
<dbReference type="SUPFAM" id="SSF48452">
    <property type="entry name" value="TPR-like"/>
    <property type="match status" value="1"/>
</dbReference>
<protein>
    <submittedName>
        <fullName evidence="9">RagB/SusD family nutrient uptake outer membrane protein</fullName>
    </submittedName>
</protein>
<dbReference type="InterPro" id="IPR012944">
    <property type="entry name" value="SusD_RagB_dom"/>
</dbReference>
<dbReference type="GO" id="GO:0009279">
    <property type="term" value="C:cell outer membrane"/>
    <property type="evidence" value="ECO:0007669"/>
    <property type="project" value="UniProtKB-SubCell"/>
</dbReference>